<dbReference type="EMBL" id="JBBYAF010000011">
    <property type="protein sequence ID" value="MEL3972099.1"/>
    <property type="molecule type" value="Genomic_DNA"/>
</dbReference>
<evidence type="ECO:0000313" key="2">
    <source>
        <dbReference type="Proteomes" id="UP001389717"/>
    </source>
</evidence>
<reference evidence="1 2" key="1">
    <citation type="submission" date="2024-04" db="EMBL/GenBank/DDBJ databases">
        <title>Bacillus oryzaecorticis sp. nov., a moderately halophilic bacterium isolated from rice husks.</title>
        <authorList>
            <person name="Zhu H.-S."/>
        </authorList>
    </citation>
    <scope>NUCLEOTIDE SEQUENCE [LARGE SCALE GENOMIC DNA]</scope>
    <source>
        <strain evidence="1 2">ZC255</strain>
    </source>
</reference>
<comment type="caution">
    <text evidence="1">The sequence shown here is derived from an EMBL/GenBank/DDBJ whole genome shotgun (WGS) entry which is preliminary data.</text>
</comment>
<dbReference type="RefSeq" id="WP_341982043.1">
    <property type="nucleotide sequence ID" value="NZ_JBBYAF010000011.1"/>
</dbReference>
<protein>
    <submittedName>
        <fullName evidence="1">Uncharacterized protein</fullName>
    </submittedName>
</protein>
<gene>
    <name evidence="1" type="ORF">AAEO50_07395</name>
</gene>
<organism evidence="1 2">
    <name type="scientific">Rossellomorea oryzaecorticis</name>
    <dbReference type="NCBI Taxonomy" id="1396505"/>
    <lineage>
        <taxon>Bacteria</taxon>
        <taxon>Bacillati</taxon>
        <taxon>Bacillota</taxon>
        <taxon>Bacilli</taxon>
        <taxon>Bacillales</taxon>
        <taxon>Bacillaceae</taxon>
        <taxon>Rossellomorea</taxon>
    </lineage>
</organism>
<sequence length="292" mass="34029">MFNKKEIIEYINNNKNCDFNVFEEVMTSCGYKGLCIVSKKPNVNNAYQVSADLILNEVISEVAVLDFVRCKVYTHYRDYGFGIGKVIRFEQEDFERYARKDPKAIGQGVHIRIETLAIQEDELKKISEMNEIEDVINFLQNLYPMSKPKPIIDGEPTDYELLEKINYEDKDFKIREFINWDNIVDGYLIEGKLTGNIPIRLEELINGDNEIIEAVIFVKDKENKGYIKSKNDERFVGFDLPGYINQPKLDIDDSYVVIKLSLSLEDLQEIYQMNNFEEVFNFLESKSLMLNG</sequence>
<evidence type="ECO:0000313" key="1">
    <source>
        <dbReference type="EMBL" id="MEL3972099.1"/>
    </source>
</evidence>
<keyword evidence="2" id="KW-1185">Reference proteome</keyword>
<dbReference type="Proteomes" id="UP001389717">
    <property type="component" value="Unassembled WGS sequence"/>
</dbReference>
<accession>A0ABU9K7N3</accession>
<proteinExistence type="predicted"/>
<name>A0ABU9K7N3_9BACI</name>